<dbReference type="EMBL" id="OU892288">
    <property type="protein sequence ID" value="CAG9762857.1"/>
    <property type="molecule type" value="Genomic_DNA"/>
</dbReference>
<evidence type="ECO:0000256" key="4">
    <source>
        <dbReference type="ARBA" id="ARBA00001946"/>
    </source>
</evidence>
<dbReference type="Pfam" id="PF02780">
    <property type="entry name" value="Transketolase_C"/>
    <property type="match status" value="1"/>
</dbReference>
<dbReference type="InterPro" id="IPR009014">
    <property type="entry name" value="Transketo_C/PFOR_II"/>
</dbReference>
<dbReference type="PANTHER" id="PTHR43195">
    <property type="entry name" value="TRANSKETOLASE"/>
    <property type="match status" value="1"/>
</dbReference>
<dbReference type="GO" id="GO:0030976">
    <property type="term" value="F:thiamine pyrophosphate binding"/>
    <property type="evidence" value="ECO:0007669"/>
    <property type="project" value="TreeGrafter"/>
</dbReference>
<dbReference type="InterPro" id="IPR020826">
    <property type="entry name" value="Transketolase_BS"/>
</dbReference>
<reference evidence="15" key="1">
    <citation type="submission" date="2022-01" db="EMBL/GenBank/DDBJ databases">
        <authorList>
            <person name="King R."/>
        </authorList>
    </citation>
    <scope>NUCLEOTIDE SEQUENCE</scope>
</reference>
<dbReference type="InterPro" id="IPR005475">
    <property type="entry name" value="Transketolase-like_Pyr-bd"/>
</dbReference>
<accession>A0A9N9MHJ6</accession>
<comment type="subunit">
    <text evidence="7">Homodimer.</text>
</comment>
<keyword evidence="10" id="KW-0479">Metal-binding</keyword>
<evidence type="ECO:0000313" key="15">
    <source>
        <dbReference type="EMBL" id="CAG9762857.1"/>
    </source>
</evidence>
<sequence length="621" mass="67273">MPLVTDTQVLKDLATRIRILSVQSTAAANSGHPTTSSSIAEILSVLFFNTMRYSVAEPRDPSSDRFVLSKGHAAPALYAAWVENGLVPEAELMKLRQLGSDLEGHPTPRLSFIDVGTGSLGQGLAIAAGMAYVTKHYDRIDARTYCLIGDGESAEGSIWESIAFISHYNLDNVVLIIDANRLGQSEPSPVGHNLDIFKARLDAFGWNSLIVDGHNVEALVKAFDLASATKGKPTAIIAKTYKGRDFPGIEDKEGWHGKALGNETERVLKHLQGLIVNKGKLNYTIPPPVKHAPVVNIQDIQLSSPPSYKVGDSLATRQAYGSALVKIAQNNPRVIALDGDMKNSTFSEKLKQFDNSRYIECFIAEQNLVGVAVGATCRDRTVAFVSTFAAFLTRAFDQIRMAAISQSNVNFVGSHCGVSIGEDGASQMALEDLAMFRSIPGCTIFYPADAVSCERAIELAANTPGITFTRVNRPATKVIYTNAHKFQIGKSNVIVSSPKDQVLFIGGGITLQEGITAAEILQKQGIHVRVLDLFTIKPIDQEGIIRNARECGNRILVVEDHYPEGGIGEAVLSAVSEIRDVYVKKVAVPRVPRSGTPAQVLDYYGLTAKHIVNHLLNVIKN</sequence>
<keyword evidence="13" id="KW-0786">Thiamine pyrophosphate</keyword>
<keyword evidence="16" id="KW-1185">Reference proteome</keyword>
<evidence type="ECO:0000256" key="2">
    <source>
        <dbReference type="ARBA" id="ARBA00001936"/>
    </source>
</evidence>
<keyword evidence="12" id="KW-0460">Magnesium</keyword>
<dbReference type="PROSITE" id="PS00802">
    <property type="entry name" value="TRANSKETOLASE_2"/>
    <property type="match status" value="1"/>
</dbReference>
<proteinExistence type="inferred from homology"/>
<evidence type="ECO:0000256" key="9">
    <source>
        <dbReference type="ARBA" id="ARBA00022679"/>
    </source>
</evidence>
<dbReference type="CDD" id="cd07033">
    <property type="entry name" value="TPP_PYR_DXS_TK_like"/>
    <property type="match status" value="1"/>
</dbReference>
<evidence type="ECO:0000256" key="5">
    <source>
        <dbReference type="ARBA" id="ARBA00001964"/>
    </source>
</evidence>
<evidence type="ECO:0000256" key="6">
    <source>
        <dbReference type="ARBA" id="ARBA00007131"/>
    </source>
</evidence>
<dbReference type="GO" id="GO:0046872">
    <property type="term" value="F:metal ion binding"/>
    <property type="evidence" value="ECO:0007669"/>
    <property type="project" value="UniProtKB-KW"/>
</dbReference>
<dbReference type="Proteomes" id="UP001152799">
    <property type="component" value="Chromosome 12"/>
</dbReference>
<evidence type="ECO:0000256" key="7">
    <source>
        <dbReference type="ARBA" id="ARBA00011738"/>
    </source>
</evidence>
<dbReference type="NCBIfam" id="NF004559">
    <property type="entry name" value="PRK05899.2-5"/>
    <property type="match status" value="1"/>
</dbReference>
<dbReference type="OrthoDB" id="10267175at2759"/>
<dbReference type="InterPro" id="IPR051424">
    <property type="entry name" value="Transketolase-like"/>
</dbReference>
<dbReference type="SUPFAM" id="SSF52518">
    <property type="entry name" value="Thiamin diphosphate-binding fold (THDP-binding)"/>
    <property type="match status" value="2"/>
</dbReference>
<comment type="cofactor">
    <cofactor evidence="3">
        <name>Co(2+)</name>
        <dbReference type="ChEBI" id="CHEBI:48828"/>
    </cofactor>
</comment>
<dbReference type="InterPro" id="IPR033248">
    <property type="entry name" value="Transketolase_C"/>
</dbReference>
<dbReference type="CDD" id="cd02012">
    <property type="entry name" value="TPP_TK"/>
    <property type="match status" value="1"/>
</dbReference>
<evidence type="ECO:0000256" key="11">
    <source>
        <dbReference type="ARBA" id="ARBA00022837"/>
    </source>
</evidence>
<dbReference type="SMART" id="SM00861">
    <property type="entry name" value="Transket_pyr"/>
    <property type="match status" value="1"/>
</dbReference>
<evidence type="ECO:0000256" key="12">
    <source>
        <dbReference type="ARBA" id="ARBA00022842"/>
    </source>
</evidence>
<dbReference type="Gene3D" id="3.40.50.920">
    <property type="match status" value="1"/>
</dbReference>
<evidence type="ECO:0000256" key="8">
    <source>
        <dbReference type="ARBA" id="ARBA00013152"/>
    </source>
</evidence>
<dbReference type="Pfam" id="PF02779">
    <property type="entry name" value="Transket_pyr"/>
    <property type="match status" value="1"/>
</dbReference>
<dbReference type="PANTHER" id="PTHR43195:SF1">
    <property type="entry name" value="FI06132P-RELATED"/>
    <property type="match status" value="1"/>
</dbReference>
<evidence type="ECO:0000313" key="16">
    <source>
        <dbReference type="Proteomes" id="UP001152799"/>
    </source>
</evidence>
<dbReference type="InterPro" id="IPR029061">
    <property type="entry name" value="THDP-binding"/>
</dbReference>
<evidence type="ECO:0000256" key="3">
    <source>
        <dbReference type="ARBA" id="ARBA00001941"/>
    </source>
</evidence>
<name>A0A9N9MHJ6_9CUCU</name>
<dbReference type="EC" id="2.2.1.1" evidence="8"/>
<dbReference type="GO" id="GO:0004802">
    <property type="term" value="F:transketolase activity"/>
    <property type="evidence" value="ECO:0007669"/>
    <property type="project" value="UniProtKB-EC"/>
</dbReference>
<organism evidence="15 16">
    <name type="scientific">Ceutorhynchus assimilis</name>
    <name type="common">cabbage seed weevil</name>
    <dbReference type="NCBI Taxonomy" id="467358"/>
    <lineage>
        <taxon>Eukaryota</taxon>
        <taxon>Metazoa</taxon>
        <taxon>Ecdysozoa</taxon>
        <taxon>Arthropoda</taxon>
        <taxon>Hexapoda</taxon>
        <taxon>Insecta</taxon>
        <taxon>Pterygota</taxon>
        <taxon>Neoptera</taxon>
        <taxon>Endopterygota</taxon>
        <taxon>Coleoptera</taxon>
        <taxon>Polyphaga</taxon>
        <taxon>Cucujiformia</taxon>
        <taxon>Curculionidae</taxon>
        <taxon>Ceutorhynchinae</taxon>
        <taxon>Ceutorhynchus</taxon>
    </lineage>
</organism>
<evidence type="ECO:0000256" key="10">
    <source>
        <dbReference type="ARBA" id="ARBA00022723"/>
    </source>
</evidence>
<dbReference type="Gene3D" id="3.40.50.970">
    <property type="match status" value="2"/>
</dbReference>
<dbReference type="AlphaFoldDB" id="A0A9N9MHJ6"/>
<keyword evidence="9" id="KW-0808">Transferase</keyword>
<comment type="similarity">
    <text evidence="6">Belongs to the transketolase family.</text>
</comment>
<dbReference type="InterPro" id="IPR005474">
    <property type="entry name" value="Transketolase_N"/>
</dbReference>
<gene>
    <name evidence="15" type="ORF">CEUTPL_LOCUS3528</name>
</gene>
<dbReference type="GO" id="GO:0005737">
    <property type="term" value="C:cytoplasm"/>
    <property type="evidence" value="ECO:0007669"/>
    <property type="project" value="UniProtKB-ARBA"/>
</dbReference>
<comment type="cofactor">
    <cofactor evidence="2">
        <name>Mn(2+)</name>
        <dbReference type="ChEBI" id="CHEBI:29035"/>
    </cofactor>
</comment>
<evidence type="ECO:0000256" key="1">
    <source>
        <dbReference type="ARBA" id="ARBA00001913"/>
    </source>
</evidence>
<dbReference type="Pfam" id="PF00456">
    <property type="entry name" value="Transketolase_N"/>
    <property type="match status" value="1"/>
</dbReference>
<evidence type="ECO:0000259" key="14">
    <source>
        <dbReference type="SMART" id="SM00861"/>
    </source>
</evidence>
<comment type="cofactor">
    <cofactor evidence="4">
        <name>Mg(2+)</name>
        <dbReference type="ChEBI" id="CHEBI:18420"/>
    </cofactor>
</comment>
<protein>
    <recommendedName>
        <fullName evidence="8">transketolase</fullName>
        <ecNumber evidence="8">2.2.1.1</ecNumber>
    </recommendedName>
</protein>
<feature type="domain" description="Transketolase-like pyrimidine-binding" evidence="14">
    <location>
        <begin position="314"/>
        <end position="476"/>
    </location>
</feature>
<dbReference type="FunFam" id="3.40.50.970:FF:000129">
    <property type="entry name" value="Transketolase"/>
    <property type="match status" value="1"/>
</dbReference>
<evidence type="ECO:0000256" key="13">
    <source>
        <dbReference type="ARBA" id="ARBA00023052"/>
    </source>
</evidence>
<comment type="cofactor">
    <cofactor evidence="1">
        <name>Ca(2+)</name>
        <dbReference type="ChEBI" id="CHEBI:29108"/>
    </cofactor>
</comment>
<comment type="cofactor">
    <cofactor evidence="5">
        <name>thiamine diphosphate</name>
        <dbReference type="ChEBI" id="CHEBI:58937"/>
    </cofactor>
</comment>
<keyword evidence="11" id="KW-0106">Calcium</keyword>
<dbReference type="SUPFAM" id="SSF52922">
    <property type="entry name" value="TK C-terminal domain-like"/>
    <property type="match status" value="1"/>
</dbReference>